<reference evidence="4 5" key="1">
    <citation type="submission" date="2021-11" db="EMBL/GenBank/DDBJ databases">
        <authorList>
            <person name="Oh E.-T."/>
            <person name="Kim S.-B."/>
        </authorList>
    </citation>
    <scope>NUCLEOTIDE SEQUENCE [LARGE SCALE GENOMIC DNA]</scope>
    <source>
        <strain evidence="4 5">MMS20-SJTR3</strain>
    </source>
</reference>
<evidence type="ECO:0000259" key="3">
    <source>
        <dbReference type="Pfam" id="PF10400"/>
    </source>
</evidence>
<dbReference type="InterPro" id="IPR005149">
    <property type="entry name" value="Tscrpt_reg_PadR_N"/>
</dbReference>
<accession>A0ABS8K279</accession>
<dbReference type="RefSeq" id="WP_230512557.1">
    <property type="nucleotide sequence ID" value="NZ_JAJITD010000016.1"/>
</dbReference>
<dbReference type="InterPro" id="IPR036388">
    <property type="entry name" value="WH-like_DNA-bd_sf"/>
</dbReference>
<proteinExistence type="predicted"/>
<dbReference type="Gene3D" id="6.10.140.190">
    <property type="match status" value="1"/>
</dbReference>
<dbReference type="PANTHER" id="PTHR43252:SF4">
    <property type="entry name" value="TRANSCRIPTIONAL REGULATORY PROTEIN"/>
    <property type="match status" value="1"/>
</dbReference>
<dbReference type="SUPFAM" id="SSF46785">
    <property type="entry name" value="Winged helix' DNA-binding domain"/>
    <property type="match status" value="1"/>
</dbReference>
<evidence type="ECO:0000313" key="4">
    <source>
        <dbReference type="EMBL" id="MCC8396213.1"/>
    </source>
</evidence>
<comment type="caution">
    <text evidence="4">The sequence shown here is derived from an EMBL/GenBank/DDBJ whole genome shotgun (WGS) entry which is preliminary data.</text>
</comment>
<feature type="compositionally biased region" description="Basic residues" evidence="1">
    <location>
        <begin position="192"/>
        <end position="206"/>
    </location>
</feature>
<keyword evidence="5" id="KW-1185">Reference proteome</keyword>
<dbReference type="PANTHER" id="PTHR43252">
    <property type="entry name" value="TRANSCRIPTIONAL REGULATOR YQJI"/>
    <property type="match status" value="1"/>
</dbReference>
<organism evidence="4 5">
    <name type="scientific">Paraburkholderia sejongensis</name>
    <dbReference type="NCBI Taxonomy" id="2886946"/>
    <lineage>
        <taxon>Bacteria</taxon>
        <taxon>Pseudomonadati</taxon>
        <taxon>Pseudomonadota</taxon>
        <taxon>Betaproteobacteria</taxon>
        <taxon>Burkholderiales</taxon>
        <taxon>Burkholderiaceae</taxon>
        <taxon>Paraburkholderia</taxon>
    </lineage>
</organism>
<dbReference type="InterPro" id="IPR018309">
    <property type="entry name" value="Tscrpt_reg_PadR_C"/>
</dbReference>
<dbReference type="EMBL" id="JAJITD010000016">
    <property type="protein sequence ID" value="MCC8396213.1"/>
    <property type="molecule type" value="Genomic_DNA"/>
</dbReference>
<dbReference type="InterPro" id="IPR036390">
    <property type="entry name" value="WH_DNA-bd_sf"/>
</dbReference>
<feature type="region of interest" description="Disordered" evidence="1">
    <location>
        <begin position="176"/>
        <end position="206"/>
    </location>
</feature>
<gene>
    <name evidence="4" type="ORF">LJ656_26850</name>
</gene>
<protein>
    <submittedName>
        <fullName evidence="4">PadR family transcriptional regulator</fullName>
    </submittedName>
</protein>
<dbReference type="Pfam" id="PF10400">
    <property type="entry name" value="Vir_act_alpha_C"/>
    <property type="match status" value="1"/>
</dbReference>
<sequence length="206" mass="22949">MSLPHALLTALVERSCSGSELASRFDRSIGYFWHASHQQIYRELARLEEGGLIESLPEETTRGRKRGYRILPAGRSELKRWITLEEEPAALRDEFMVRLRAEAAVGPTGLEKEVQRRFGLHQAKLALYQELEKKDFPQEPEDRKAALQLLVLRVGISYEKNWLDILEAALVALGKPGDRSTRAGGSGDQRAARKGTGRKGSRGGGG</sequence>
<evidence type="ECO:0000313" key="5">
    <source>
        <dbReference type="Proteomes" id="UP001431019"/>
    </source>
</evidence>
<name>A0ABS8K279_9BURK</name>
<feature type="domain" description="Transcription regulator PadR C-terminal" evidence="3">
    <location>
        <begin position="91"/>
        <end position="173"/>
    </location>
</feature>
<evidence type="ECO:0000256" key="1">
    <source>
        <dbReference type="SAM" id="MobiDB-lite"/>
    </source>
</evidence>
<dbReference type="Pfam" id="PF03551">
    <property type="entry name" value="PadR"/>
    <property type="match status" value="1"/>
</dbReference>
<feature type="domain" description="Transcription regulator PadR N-terminal" evidence="2">
    <location>
        <begin position="7"/>
        <end position="79"/>
    </location>
</feature>
<dbReference type="Gene3D" id="1.10.10.10">
    <property type="entry name" value="Winged helix-like DNA-binding domain superfamily/Winged helix DNA-binding domain"/>
    <property type="match status" value="1"/>
</dbReference>
<dbReference type="Proteomes" id="UP001431019">
    <property type="component" value="Unassembled WGS sequence"/>
</dbReference>
<evidence type="ECO:0000259" key="2">
    <source>
        <dbReference type="Pfam" id="PF03551"/>
    </source>
</evidence>